<evidence type="ECO:0000256" key="3">
    <source>
        <dbReference type="ARBA" id="ARBA00022989"/>
    </source>
</evidence>
<evidence type="ECO:0000256" key="4">
    <source>
        <dbReference type="ARBA" id="ARBA00023002"/>
    </source>
</evidence>
<dbReference type="Proteomes" id="UP001432027">
    <property type="component" value="Unassembled WGS sequence"/>
</dbReference>
<keyword evidence="3" id="KW-1133">Transmembrane helix</keyword>
<gene>
    <name evidence="6" type="ORF">PENTCL1PPCAC_5213</name>
</gene>
<feature type="non-terminal residue" evidence="6">
    <location>
        <position position="1"/>
    </location>
</feature>
<dbReference type="GO" id="GO:0006643">
    <property type="term" value="P:membrane lipid metabolic process"/>
    <property type="evidence" value="ECO:0007669"/>
    <property type="project" value="TreeGrafter"/>
</dbReference>
<evidence type="ECO:0000313" key="7">
    <source>
        <dbReference type="Proteomes" id="UP001432027"/>
    </source>
</evidence>
<evidence type="ECO:0000256" key="2">
    <source>
        <dbReference type="ARBA" id="ARBA00022692"/>
    </source>
</evidence>
<evidence type="ECO:0000256" key="1">
    <source>
        <dbReference type="ARBA" id="ARBA00004127"/>
    </source>
</evidence>
<keyword evidence="4" id="KW-0560">Oxidoreductase</keyword>
<keyword evidence="5" id="KW-0472">Membrane</keyword>
<keyword evidence="7" id="KW-1185">Reference proteome</keyword>
<dbReference type="PANTHER" id="PTHR21624">
    <property type="entry name" value="STEROL DESATURASE-RELATED PROTEIN"/>
    <property type="match status" value="1"/>
</dbReference>
<dbReference type="GO" id="GO:0050479">
    <property type="term" value="F:glyceryl-ether monooxygenase activity"/>
    <property type="evidence" value="ECO:0007669"/>
    <property type="project" value="TreeGrafter"/>
</dbReference>
<dbReference type="GO" id="GO:0016020">
    <property type="term" value="C:membrane"/>
    <property type="evidence" value="ECO:0007669"/>
    <property type="project" value="GOC"/>
</dbReference>
<dbReference type="EMBL" id="BTSX01000002">
    <property type="protein sequence ID" value="GMS83038.1"/>
    <property type="molecule type" value="Genomic_DNA"/>
</dbReference>
<dbReference type="GO" id="GO:0005783">
    <property type="term" value="C:endoplasmic reticulum"/>
    <property type="evidence" value="ECO:0007669"/>
    <property type="project" value="TreeGrafter"/>
</dbReference>
<organism evidence="6 7">
    <name type="scientific">Pristionchus entomophagus</name>
    <dbReference type="NCBI Taxonomy" id="358040"/>
    <lineage>
        <taxon>Eukaryota</taxon>
        <taxon>Metazoa</taxon>
        <taxon>Ecdysozoa</taxon>
        <taxon>Nematoda</taxon>
        <taxon>Chromadorea</taxon>
        <taxon>Rhabditida</taxon>
        <taxon>Rhabditina</taxon>
        <taxon>Diplogasteromorpha</taxon>
        <taxon>Diplogasteroidea</taxon>
        <taxon>Neodiplogasteridae</taxon>
        <taxon>Pristionchus</taxon>
    </lineage>
</organism>
<reference evidence="6" key="1">
    <citation type="submission" date="2023-10" db="EMBL/GenBank/DDBJ databases">
        <title>Genome assembly of Pristionchus species.</title>
        <authorList>
            <person name="Yoshida K."/>
            <person name="Sommer R.J."/>
        </authorList>
    </citation>
    <scope>NUCLEOTIDE SEQUENCE</scope>
    <source>
        <strain evidence="6">RS0144</strain>
    </source>
</reference>
<comment type="caution">
    <text evidence="6">The sequence shown here is derived from an EMBL/GenBank/DDBJ whole genome shotgun (WGS) entry which is preliminary data.</text>
</comment>
<proteinExistence type="predicted"/>
<dbReference type="AlphaFoldDB" id="A0AAV5SQZ8"/>
<dbReference type="InterPro" id="IPR051689">
    <property type="entry name" value="Sterol_desaturase/TMEM195"/>
</dbReference>
<keyword evidence="2" id="KW-0812">Transmembrane</keyword>
<accession>A0AAV5SQZ8</accession>
<evidence type="ECO:0000313" key="6">
    <source>
        <dbReference type="EMBL" id="GMS83038.1"/>
    </source>
</evidence>
<dbReference type="PANTHER" id="PTHR21624:SF1">
    <property type="entry name" value="ALKYLGLYCEROL MONOOXYGENASE"/>
    <property type="match status" value="1"/>
</dbReference>
<name>A0AAV5SQZ8_9BILA</name>
<sequence>FAMETLLSAARNITDMRYLFYLVLPSELGGFETPDAVPPYIELGSPWMMLLIILEMFTDIDRYRLDDTVTSICAGLC</sequence>
<evidence type="ECO:0000256" key="5">
    <source>
        <dbReference type="ARBA" id="ARBA00023136"/>
    </source>
</evidence>
<protein>
    <submittedName>
        <fullName evidence="6">Uncharacterized protein</fullName>
    </submittedName>
</protein>
<feature type="non-terminal residue" evidence="6">
    <location>
        <position position="77"/>
    </location>
</feature>
<comment type="subcellular location">
    <subcellularLocation>
        <location evidence="1">Endomembrane system</location>
        <topology evidence="1">Multi-pass membrane protein</topology>
    </subcellularLocation>
</comment>